<dbReference type="RefSeq" id="WP_092482983.1">
    <property type="nucleotide sequence ID" value="NZ_FOYM01000011.1"/>
</dbReference>
<organism evidence="2 3">
    <name type="scientific">Desulfoscipio geothermicus DSM 3669</name>
    <dbReference type="NCBI Taxonomy" id="1121426"/>
    <lineage>
        <taxon>Bacteria</taxon>
        <taxon>Bacillati</taxon>
        <taxon>Bacillota</taxon>
        <taxon>Clostridia</taxon>
        <taxon>Eubacteriales</taxon>
        <taxon>Desulfallaceae</taxon>
        <taxon>Desulfoscipio</taxon>
    </lineage>
</organism>
<dbReference type="Proteomes" id="UP000199584">
    <property type="component" value="Unassembled WGS sequence"/>
</dbReference>
<dbReference type="AlphaFoldDB" id="A0A1I6DI86"/>
<proteinExistence type="predicted"/>
<evidence type="ECO:0000256" key="1">
    <source>
        <dbReference type="SAM" id="MobiDB-lite"/>
    </source>
</evidence>
<evidence type="ECO:0008006" key="4">
    <source>
        <dbReference type="Google" id="ProtNLM"/>
    </source>
</evidence>
<name>A0A1I6DI86_9FIRM</name>
<feature type="region of interest" description="Disordered" evidence="1">
    <location>
        <begin position="20"/>
        <end position="60"/>
    </location>
</feature>
<keyword evidence="3" id="KW-1185">Reference proteome</keyword>
<evidence type="ECO:0000313" key="2">
    <source>
        <dbReference type="EMBL" id="SFR05052.1"/>
    </source>
</evidence>
<dbReference type="OrthoDB" id="1807596at2"/>
<dbReference type="EMBL" id="FOYM01000011">
    <property type="protein sequence ID" value="SFR05052.1"/>
    <property type="molecule type" value="Genomic_DNA"/>
</dbReference>
<sequence>MQISGVIPILLNIILSEQQNQKQAPREEQAAGKTIARPHPPPSTAADAEAAAPRHRTAENSEPVLLPLPLKSPLFPDAQFFAFRRAEDDQNRGRDGKKEIGIIFSLSTRSLGRLFFTLTRQAETINIFCHTENEKISARLAPRWDELKQQLQQTGFPNVTIRCTALHHNFRPLQAGYASPGLLDRKV</sequence>
<reference evidence="3" key="1">
    <citation type="submission" date="2016-10" db="EMBL/GenBank/DDBJ databases">
        <authorList>
            <person name="Varghese N."/>
            <person name="Submissions S."/>
        </authorList>
    </citation>
    <scope>NUCLEOTIDE SEQUENCE [LARGE SCALE GENOMIC DNA]</scope>
    <source>
        <strain evidence="3">DSM 3669</strain>
    </source>
</reference>
<accession>A0A1I6DI86</accession>
<evidence type="ECO:0000313" key="3">
    <source>
        <dbReference type="Proteomes" id="UP000199584"/>
    </source>
</evidence>
<protein>
    <recommendedName>
        <fullName evidence="4">Hook-length control protein FliK</fullName>
    </recommendedName>
</protein>
<gene>
    <name evidence="2" type="ORF">SAMN05660706_11144</name>
</gene>